<reference evidence="7" key="1">
    <citation type="submission" date="2013-08" db="EMBL/GenBank/DDBJ databases">
        <authorList>
            <person name="Mendez C."/>
            <person name="Richter M."/>
            <person name="Ferrer M."/>
            <person name="Sanchez J."/>
        </authorList>
    </citation>
    <scope>NUCLEOTIDE SEQUENCE</scope>
</reference>
<keyword evidence="4" id="KW-0949">S-adenosyl-L-methionine</keyword>
<dbReference type="InterPro" id="IPR035996">
    <property type="entry name" value="4pyrrol_Methylase_sf"/>
</dbReference>
<dbReference type="PANTHER" id="PTHR45790:SF3">
    <property type="entry name" value="S-ADENOSYL-L-METHIONINE-DEPENDENT UROPORPHYRINOGEN III METHYLTRANSFERASE, CHLOROPLASTIC"/>
    <property type="match status" value="1"/>
</dbReference>
<evidence type="ECO:0000256" key="1">
    <source>
        <dbReference type="ARBA" id="ARBA00012162"/>
    </source>
</evidence>
<feature type="non-terminal residue" evidence="7">
    <location>
        <position position="168"/>
    </location>
</feature>
<dbReference type="Pfam" id="PF00590">
    <property type="entry name" value="TP_methylase"/>
    <property type="match status" value="1"/>
</dbReference>
<evidence type="ECO:0000313" key="7">
    <source>
        <dbReference type="EMBL" id="EQD65025.1"/>
    </source>
</evidence>
<dbReference type="InterPro" id="IPR000878">
    <property type="entry name" value="4pyrrol_Mease"/>
</dbReference>
<dbReference type="SUPFAM" id="SSF53790">
    <property type="entry name" value="Tetrapyrrole methylase"/>
    <property type="match status" value="1"/>
</dbReference>
<gene>
    <name evidence="7" type="ORF">B1A_08636</name>
</gene>
<reference evidence="7" key="2">
    <citation type="journal article" date="2014" name="ISME J.">
        <title>Microbial stratification in low pH oxic and suboxic macroscopic growths along an acid mine drainage.</title>
        <authorList>
            <person name="Mendez-Garcia C."/>
            <person name="Mesa V."/>
            <person name="Sprenger R.R."/>
            <person name="Richter M."/>
            <person name="Diez M.S."/>
            <person name="Solano J."/>
            <person name="Bargiela R."/>
            <person name="Golyshina O.V."/>
            <person name="Manteca A."/>
            <person name="Ramos J.L."/>
            <person name="Gallego J.R."/>
            <person name="Llorente I."/>
            <person name="Martins Dos Santos V.A."/>
            <person name="Jensen O.N."/>
            <person name="Pelaez A.I."/>
            <person name="Sanchez J."/>
            <person name="Ferrer M."/>
        </authorList>
    </citation>
    <scope>NUCLEOTIDE SEQUENCE</scope>
</reference>
<dbReference type="AlphaFoldDB" id="T1CE50"/>
<protein>
    <recommendedName>
        <fullName evidence="1">uroporphyrinogen-III C-methyltransferase</fullName>
        <ecNumber evidence="1">2.1.1.107</ecNumber>
    </recommendedName>
</protein>
<dbReference type="PANTHER" id="PTHR45790">
    <property type="entry name" value="SIROHEME SYNTHASE-RELATED"/>
    <property type="match status" value="1"/>
</dbReference>
<feature type="domain" description="Tetrapyrrole methylase" evidence="6">
    <location>
        <begin position="17"/>
        <end position="160"/>
    </location>
</feature>
<evidence type="ECO:0000256" key="3">
    <source>
        <dbReference type="ARBA" id="ARBA00022679"/>
    </source>
</evidence>
<evidence type="ECO:0000256" key="4">
    <source>
        <dbReference type="ARBA" id="ARBA00022691"/>
    </source>
</evidence>
<proteinExistence type="predicted"/>
<dbReference type="GO" id="GO:0004851">
    <property type="term" value="F:uroporphyrin-III C-methyltransferase activity"/>
    <property type="evidence" value="ECO:0007669"/>
    <property type="project" value="UniProtKB-EC"/>
</dbReference>
<dbReference type="InterPro" id="IPR050161">
    <property type="entry name" value="Siro_Cobalamin_biosynth"/>
</dbReference>
<dbReference type="InterPro" id="IPR003043">
    <property type="entry name" value="Uropor_MeTrfase_CS"/>
</dbReference>
<dbReference type="InterPro" id="IPR014777">
    <property type="entry name" value="4pyrrole_Mease_sub1"/>
</dbReference>
<dbReference type="InterPro" id="IPR006366">
    <property type="entry name" value="CobA/CysG_C"/>
</dbReference>
<dbReference type="Gene3D" id="3.30.950.10">
    <property type="entry name" value="Methyltransferase, Cobalt-precorrin-4 Transmethylase, Domain 2"/>
    <property type="match status" value="1"/>
</dbReference>
<comment type="caution">
    <text evidence="7">The sequence shown here is derived from an EMBL/GenBank/DDBJ whole genome shotgun (WGS) entry which is preliminary data.</text>
</comment>
<evidence type="ECO:0000256" key="5">
    <source>
        <dbReference type="ARBA" id="ARBA00023244"/>
    </source>
</evidence>
<dbReference type="Gene3D" id="3.40.1010.10">
    <property type="entry name" value="Cobalt-precorrin-4 Transmethylase, Domain 1"/>
    <property type="match status" value="1"/>
</dbReference>
<sequence length="168" mass="17601">MAINPSFNSEYTLPVAVLVGAGPGDPGLMTLAGAQALATAAVVIYDALANPALLASCAPDAELIYVGKRAREHTFTQDQINTLLVEKCRKVMADPALIGRCVVRLKGGDPFVFGRGGEEGQVLFAQNIPFHIVPGITAGIAGPAYAGIPVTHRDFTSTVTFITGHQRD</sequence>
<dbReference type="InterPro" id="IPR014776">
    <property type="entry name" value="4pyrrole_Mease_sub2"/>
</dbReference>
<name>T1CE50_9ZZZZ</name>
<dbReference type="GO" id="GO:0032259">
    <property type="term" value="P:methylation"/>
    <property type="evidence" value="ECO:0007669"/>
    <property type="project" value="UniProtKB-KW"/>
</dbReference>
<dbReference type="NCBIfam" id="TIGR01469">
    <property type="entry name" value="cobA_cysG_Cterm"/>
    <property type="match status" value="1"/>
</dbReference>
<dbReference type="EC" id="2.1.1.107" evidence="1"/>
<dbReference type="CDD" id="cd11642">
    <property type="entry name" value="SUMT"/>
    <property type="match status" value="1"/>
</dbReference>
<accession>T1CE50</accession>
<keyword evidence="2 7" id="KW-0489">Methyltransferase</keyword>
<keyword evidence="3 7" id="KW-0808">Transferase</keyword>
<organism evidence="7">
    <name type="scientific">mine drainage metagenome</name>
    <dbReference type="NCBI Taxonomy" id="410659"/>
    <lineage>
        <taxon>unclassified sequences</taxon>
        <taxon>metagenomes</taxon>
        <taxon>ecological metagenomes</taxon>
    </lineage>
</organism>
<dbReference type="EMBL" id="AUZX01006157">
    <property type="protein sequence ID" value="EQD65025.1"/>
    <property type="molecule type" value="Genomic_DNA"/>
</dbReference>
<keyword evidence="5" id="KW-0627">Porphyrin biosynthesis</keyword>
<dbReference type="PROSITE" id="PS00840">
    <property type="entry name" value="SUMT_2"/>
    <property type="match status" value="1"/>
</dbReference>
<evidence type="ECO:0000259" key="6">
    <source>
        <dbReference type="Pfam" id="PF00590"/>
    </source>
</evidence>
<evidence type="ECO:0000256" key="2">
    <source>
        <dbReference type="ARBA" id="ARBA00022603"/>
    </source>
</evidence>
<dbReference type="GO" id="GO:0019354">
    <property type="term" value="P:siroheme biosynthetic process"/>
    <property type="evidence" value="ECO:0007669"/>
    <property type="project" value="InterPro"/>
</dbReference>
<dbReference type="NCBIfam" id="NF004790">
    <property type="entry name" value="PRK06136.1"/>
    <property type="match status" value="1"/>
</dbReference>
<dbReference type="FunFam" id="3.40.1010.10:FF:000001">
    <property type="entry name" value="Siroheme synthase"/>
    <property type="match status" value="1"/>
</dbReference>